<protein>
    <submittedName>
        <fullName evidence="2">TRAF2</fullName>
    </submittedName>
</protein>
<reference evidence="2" key="2">
    <citation type="journal article" date="2019" name="BMC Genomics">
        <title>Identification of sex determination genes and their evolution in Phlebotominae sand flies (Diptera, Nematocera).</title>
        <authorList>
            <person name="Petrella V."/>
            <person name="Aceto S."/>
            <person name="Colonna V."/>
            <person name="Saccone G."/>
            <person name="Sanges R."/>
            <person name="Polanska N."/>
            <person name="Volf P."/>
            <person name="Gradoni L."/>
            <person name="Bongiorno G."/>
            <person name="Salvemini M."/>
        </authorList>
    </citation>
    <scope>NUCLEOTIDE SEQUENCE</scope>
</reference>
<reference evidence="2" key="1">
    <citation type="submission" date="2018-12" db="EMBL/GenBank/DDBJ databases">
        <authorList>
            <person name="Valeria P."/>
            <person name="Serena A."/>
            <person name="Vincenza C."/>
            <person name="Giuseppe S."/>
            <person name="Remo S."/>
            <person name="Nikola P."/>
            <person name="Petr V."/>
            <person name="Luigi G."/>
            <person name="Gioia B."/>
            <person name="Marco S."/>
        </authorList>
    </citation>
    <scope>NUCLEOTIDE SEQUENCE</scope>
</reference>
<dbReference type="AlphaFoldDB" id="A0A5B8HAA3"/>
<dbReference type="EMBL" id="MK286447">
    <property type="protein sequence ID" value="QDX01810.1"/>
    <property type="molecule type" value="mRNA"/>
</dbReference>
<accession>A0A5B8HAA3</accession>
<proteinExistence type="evidence at transcript level"/>
<evidence type="ECO:0000256" key="1">
    <source>
        <dbReference type="SAM" id="MobiDB-lite"/>
    </source>
</evidence>
<sequence>MSTIRKSSSTAHKERYETKHNNGGKMATKREAERRPSTRQDSFKKSHREESHIPSTSRTPRDGSQHKRTGVQELWKSKTDRKFFNQHNQH</sequence>
<feature type="compositionally biased region" description="Basic and acidic residues" evidence="1">
    <location>
        <begin position="11"/>
        <end position="20"/>
    </location>
</feature>
<feature type="compositionally biased region" description="Basic and acidic residues" evidence="1">
    <location>
        <begin position="28"/>
        <end position="52"/>
    </location>
</feature>
<feature type="region of interest" description="Disordered" evidence="1">
    <location>
        <begin position="1"/>
        <end position="90"/>
    </location>
</feature>
<organism evidence="2">
    <name type="scientific">Phlebotomus perniciosus</name>
    <name type="common">Phlebotomine sand fly</name>
    <dbReference type="NCBI Taxonomy" id="13204"/>
    <lineage>
        <taxon>Eukaryota</taxon>
        <taxon>Metazoa</taxon>
        <taxon>Ecdysozoa</taxon>
        <taxon>Arthropoda</taxon>
        <taxon>Hexapoda</taxon>
        <taxon>Insecta</taxon>
        <taxon>Pterygota</taxon>
        <taxon>Neoptera</taxon>
        <taxon>Endopterygota</taxon>
        <taxon>Diptera</taxon>
        <taxon>Nematocera</taxon>
        <taxon>Psychodoidea</taxon>
        <taxon>Psychodidae</taxon>
        <taxon>Phlebotomus</taxon>
        <taxon>Larroussius</taxon>
    </lineage>
</organism>
<feature type="compositionally biased region" description="Polar residues" evidence="1">
    <location>
        <begin position="1"/>
        <end position="10"/>
    </location>
</feature>
<evidence type="ECO:0000313" key="2">
    <source>
        <dbReference type="EMBL" id="QDX01810.1"/>
    </source>
</evidence>
<name>A0A5B8HAA3_PHLPE</name>